<protein>
    <recommendedName>
        <fullName evidence="4">CHY-type domain-containing protein</fullName>
    </recommendedName>
</protein>
<evidence type="ECO:0000256" key="2">
    <source>
        <dbReference type="ARBA" id="ARBA00022771"/>
    </source>
</evidence>
<dbReference type="RefSeq" id="WP_105987464.1">
    <property type="nucleotide sequence ID" value="NZ_POST01000001.1"/>
</dbReference>
<keyword evidence="1" id="KW-0479">Metal-binding</keyword>
<keyword evidence="6" id="KW-1185">Reference proteome</keyword>
<dbReference type="SUPFAM" id="SSF161219">
    <property type="entry name" value="CHY zinc finger-like"/>
    <property type="match status" value="1"/>
</dbReference>
<proteinExistence type="predicted"/>
<dbReference type="Pfam" id="PF05495">
    <property type="entry name" value="zf-CHY"/>
    <property type="match status" value="1"/>
</dbReference>
<dbReference type="PROSITE" id="PS51266">
    <property type="entry name" value="ZF_CHY"/>
    <property type="match status" value="1"/>
</dbReference>
<dbReference type="EMBL" id="QUAM01000001">
    <property type="protein sequence ID" value="TPR16213.1"/>
    <property type="molecule type" value="Genomic_DNA"/>
</dbReference>
<name>A0ABY2YUV4_9LACO</name>
<dbReference type="PIRSF" id="PIRSF017292">
    <property type="entry name" value="UCP017292_Znf_CHY"/>
    <property type="match status" value="1"/>
</dbReference>
<comment type="caution">
    <text evidence="5">The sequence shown here is derived from an EMBL/GenBank/DDBJ whole genome shotgun (WGS) entry which is preliminary data.</text>
</comment>
<dbReference type="InterPro" id="IPR016694">
    <property type="entry name" value="UCP017292"/>
</dbReference>
<feature type="domain" description="CHY-type" evidence="4">
    <location>
        <begin position="7"/>
        <end position="84"/>
    </location>
</feature>
<organism evidence="5 6">
    <name type="scientific">Apilactobacillus timberlakei</name>
    <dbReference type="NCBI Taxonomy" id="2008380"/>
    <lineage>
        <taxon>Bacteria</taxon>
        <taxon>Bacillati</taxon>
        <taxon>Bacillota</taxon>
        <taxon>Bacilli</taxon>
        <taxon>Lactobacillales</taxon>
        <taxon>Lactobacillaceae</taxon>
        <taxon>Apilactobacillus</taxon>
    </lineage>
</organism>
<evidence type="ECO:0000256" key="3">
    <source>
        <dbReference type="ARBA" id="ARBA00022833"/>
    </source>
</evidence>
<evidence type="ECO:0000256" key="1">
    <source>
        <dbReference type="ARBA" id="ARBA00022723"/>
    </source>
</evidence>
<keyword evidence="3" id="KW-0862">Zinc</keyword>
<dbReference type="Proteomes" id="UP000767392">
    <property type="component" value="Unassembled WGS sequence"/>
</dbReference>
<sequence length="102" mass="12142">MKIHGINLDYKGRCIHYHNKNDIVALMCQQCHQFYACYKCHDALNNHLFKAVSVKQLHNILCGNCQTLLNYDQYKMNYCPNCQHQFNAKCVFHHSIYFKNEL</sequence>
<dbReference type="InterPro" id="IPR008913">
    <property type="entry name" value="Znf_CHY"/>
</dbReference>
<dbReference type="InterPro" id="IPR037274">
    <property type="entry name" value="Znf_CHY_sf"/>
</dbReference>
<evidence type="ECO:0000313" key="5">
    <source>
        <dbReference type="EMBL" id="TPR16213.1"/>
    </source>
</evidence>
<accession>A0ABY2YUV4</accession>
<evidence type="ECO:0000259" key="4">
    <source>
        <dbReference type="PROSITE" id="PS51266"/>
    </source>
</evidence>
<reference evidence="5 6" key="1">
    <citation type="submission" date="2018-08" db="EMBL/GenBank/DDBJ databases">
        <title>Comparative genomics of wild bee and flower associated Lactobacillus reveals potential adaptation to the bee host.</title>
        <authorList>
            <person name="Vuong H.Q."/>
            <person name="Mcfrederick Q.S."/>
        </authorList>
    </citation>
    <scope>NUCLEOTIDE SEQUENCE [LARGE SCALE GENOMIC DNA]</scope>
    <source>
        <strain evidence="5 6">HV_04</strain>
    </source>
</reference>
<keyword evidence="2" id="KW-0863">Zinc-finger</keyword>
<gene>
    <name evidence="5" type="ORF">DY048_01760</name>
</gene>
<evidence type="ECO:0000313" key="6">
    <source>
        <dbReference type="Proteomes" id="UP000767392"/>
    </source>
</evidence>